<reference evidence="4 5" key="1">
    <citation type="submission" date="2010-04" db="EMBL/GenBank/DDBJ databases">
        <authorList>
            <person name="Muzny D."/>
            <person name="Qin X."/>
            <person name="Deng J."/>
            <person name="Jiang H."/>
            <person name="Liu Y."/>
            <person name="Qu J."/>
            <person name="Song X.-Z."/>
            <person name="Zhang L."/>
            <person name="Thornton R."/>
            <person name="Coyle M."/>
            <person name="Francisco L."/>
            <person name="Jackson L."/>
            <person name="Javaid M."/>
            <person name="Korchina V."/>
            <person name="Kovar C."/>
            <person name="Mata R."/>
            <person name="Mathew T."/>
            <person name="Ngo R."/>
            <person name="Nguyen L."/>
            <person name="Nguyen N."/>
            <person name="Okwuonu G."/>
            <person name="Ongeri F."/>
            <person name="Pham C."/>
            <person name="Simmons D."/>
            <person name="Wilczek-Boney K."/>
            <person name="Hale W."/>
            <person name="Jakkamsetti A."/>
            <person name="Pham P."/>
            <person name="Ruth R."/>
            <person name="San Lucas F."/>
            <person name="Warren J."/>
            <person name="Zhang J."/>
            <person name="Zhao Z."/>
            <person name="Zhou C."/>
            <person name="Zhu D."/>
            <person name="Lee S."/>
            <person name="Bess C."/>
            <person name="Blankenburg K."/>
            <person name="Forbes L."/>
            <person name="Fu Q."/>
            <person name="Gubbala S."/>
            <person name="Hirani K."/>
            <person name="Jayaseelan J.C."/>
            <person name="Lara F."/>
            <person name="Munidasa M."/>
            <person name="Palculict T."/>
            <person name="Patil S."/>
            <person name="Pu L.-L."/>
            <person name="Saada N."/>
            <person name="Tang L."/>
            <person name="Weissenberger G."/>
            <person name="Zhu Y."/>
            <person name="Hemphill L."/>
            <person name="Shang Y."/>
            <person name="Youmans B."/>
            <person name="Ayvaz T."/>
            <person name="Ross M."/>
            <person name="Santibanez J."/>
            <person name="Aqrawi P."/>
            <person name="Gross S."/>
            <person name="Joshi V."/>
            <person name="Fowler G."/>
            <person name="Nazareth L."/>
            <person name="Reid J."/>
            <person name="Worley K."/>
            <person name="Petrosino J."/>
            <person name="Highlander S."/>
            <person name="Gibbs R."/>
        </authorList>
    </citation>
    <scope>NUCLEOTIDE SEQUENCE [LARGE SCALE GENOMIC DNA]</scope>
    <source>
        <strain evidence="4 5">DSM 11664</strain>
    </source>
</reference>
<dbReference type="Proteomes" id="UP000004069">
    <property type="component" value="Unassembled WGS sequence"/>
</dbReference>
<evidence type="ECO:0000259" key="3">
    <source>
        <dbReference type="Pfam" id="PF03816"/>
    </source>
</evidence>
<dbReference type="InterPro" id="IPR004474">
    <property type="entry name" value="LytR_CpsA_psr"/>
</dbReference>
<dbReference type="PANTHER" id="PTHR33392">
    <property type="entry name" value="POLYISOPRENYL-TEICHOIC ACID--PEPTIDOGLYCAN TEICHOIC ACID TRANSFERASE TAGU"/>
    <property type="match status" value="1"/>
</dbReference>
<dbReference type="EMBL" id="ADNY01000030">
    <property type="protein sequence ID" value="EFG55506.1"/>
    <property type="molecule type" value="Genomic_DNA"/>
</dbReference>
<comment type="caution">
    <text evidence="4">The sequence shown here is derived from an EMBL/GenBank/DDBJ whole genome shotgun (WGS) entry which is preliminary data.</text>
</comment>
<proteinExistence type="inferred from homology"/>
<dbReference type="STRING" id="83683.B1745_00875"/>
<dbReference type="InterPro" id="IPR050922">
    <property type="entry name" value="LytR/CpsA/Psr_CW_biosynth"/>
</dbReference>
<gene>
    <name evidence="4" type="ORF">HMPREF0493_0845</name>
</gene>
<evidence type="ECO:0000313" key="4">
    <source>
        <dbReference type="EMBL" id="EFG55506.1"/>
    </source>
</evidence>
<dbReference type="eggNOG" id="COG1316">
    <property type="taxonomic scope" value="Bacteria"/>
</dbReference>
<accession>D4YTI4</accession>
<name>D4YTI4_9LACO</name>
<comment type="similarity">
    <text evidence="1">Belongs to the LytR/CpsA/Psr (LCP) family.</text>
</comment>
<organism evidence="4 5">
    <name type="scientific">Lactobacillus amylolyticus DSM 11664</name>
    <dbReference type="NCBI Taxonomy" id="585524"/>
    <lineage>
        <taxon>Bacteria</taxon>
        <taxon>Bacillati</taxon>
        <taxon>Bacillota</taxon>
        <taxon>Bacilli</taxon>
        <taxon>Lactobacillales</taxon>
        <taxon>Lactobacillaceae</taxon>
        <taxon>Lactobacillus</taxon>
    </lineage>
</organism>
<dbReference type="Gene3D" id="3.40.630.190">
    <property type="entry name" value="LCP protein"/>
    <property type="match status" value="1"/>
</dbReference>
<evidence type="ECO:0000256" key="2">
    <source>
        <dbReference type="SAM" id="Phobius"/>
    </source>
</evidence>
<dbReference type="OrthoDB" id="27330at2"/>
<protein>
    <submittedName>
        <fullName evidence="4">Cell envelope-like function transcriptional attenuator common domain protein</fullName>
    </submittedName>
</protein>
<dbReference type="PANTHER" id="PTHR33392:SF6">
    <property type="entry name" value="POLYISOPRENYL-TEICHOIC ACID--PEPTIDOGLYCAN TEICHOIC ACID TRANSFERASE TAGU"/>
    <property type="match status" value="1"/>
</dbReference>
<evidence type="ECO:0000256" key="1">
    <source>
        <dbReference type="ARBA" id="ARBA00006068"/>
    </source>
</evidence>
<dbReference type="AlphaFoldDB" id="D4YTI4"/>
<dbReference type="RefSeq" id="WP_006351997.1">
    <property type="nucleotide sequence ID" value="NZ_ADNY01000030.1"/>
</dbReference>
<dbReference type="Pfam" id="PF03816">
    <property type="entry name" value="LytR_cpsA_psr"/>
    <property type="match status" value="1"/>
</dbReference>
<keyword evidence="2" id="KW-0812">Transmembrane</keyword>
<dbReference type="NCBIfam" id="TIGR00350">
    <property type="entry name" value="lytR_cpsA_psr"/>
    <property type="match status" value="1"/>
</dbReference>
<keyword evidence="2" id="KW-0472">Membrane</keyword>
<evidence type="ECO:0000313" key="5">
    <source>
        <dbReference type="Proteomes" id="UP000004069"/>
    </source>
</evidence>
<keyword evidence="2" id="KW-1133">Transmembrane helix</keyword>
<sequence length="380" mass="42231">MKSNKKPGNTRVQKYSNDYHKRNHILAWIISIVAVLAVGALAYFGYVYFKTKNAFDQTYDSKTKVSIKKGEFNGKKKFAVLLMGTDTGALNRTEKRGRTDTIILAIVNPQKKRYSLISIPRDTMAQMVNPSSSSSSSSSDSSSNKLTVEKINAAYSIGGAKMAMATVSKLINVPVKYYVVINMGGIMKMISYVGGINIRPKLSFEYSGYVFKKDQLTHMGGAGALAYSRMRYDDPQGDYGRQARQRQVIVALIKKAISVGSLTNLDSILTSFSGNVKTNLTFSALQLIALNYRACAKIVKSDYLHGVGVYIDGASYQVPPTYELQRISDYCRSELGLAKETSSNNETYQNKKNIKNGFKFNSTKTQDYTIYDDYTEEGDN</sequence>
<feature type="transmembrane region" description="Helical" evidence="2">
    <location>
        <begin position="25"/>
        <end position="49"/>
    </location>
</feature>
<keyword evidence="5" id="KW-1185">Reference proteome</keyword>
<feature type="domain" description="Cell envelope-related transcriptional attenuator" evidence="3">
    <location>
        <begin position="98"/>
        <end position="257"/>
    </location>
</feature>